<organism evidence="1 2">
    <name type="scientific">Kalanchoe fedtschenkoi</name>
    <name type="common">Lavender scallops</name>
    <name type="synonym">South American air plant</name>
    <dbReference type="NCBI Taxonomy" id="63787"/>
    <lineage>
        <taxon>Eukaryota</taxon>
        <taxon>Viridiplantae</taxon>
        <taxon>Streptophyta</taxon>
        <taxon>Embryophyta</taxon>
        <taxon>Tracheophyta</taxon>
        <taxon>Spermatophyta</taxon>
        <taxon>Magnoliopsida</taxon>
        <taxon>eudicotyledons</taxon>
        <taxon>Gunneridae</taxon>
        <taxon>Pentapetalae</taxon>
        <taxon>Saxifragales</taxon>
        <taxon>Crassulaceae</taxon>
        <taxon>Kalanchoe</taxon>
    </lineage>
</organism>
<dbReference type="Gramene" id="Kaladp0002s0035.1.v1.1">
    <property type="protein sequence ID" value="Kaladp0002s0035.1.v1.1"/>
    <property type="gene ID" value="Kaladp0002s0035.v1.1"/>
</dbReference>
<name>A0A7N0SVB3_KALFE</name>
<dbReference type="EnsemblPlants" id="Kaladp0002s0035.1.v1.1">
    <property type="protein sequence ID" value="Kaladp0002s0035.1.v1.1"/>
    <property type="gene ID" value="Kaladp0002s0035.v1.1"/>
</dbReference>
<reference evidence="1" key="1">
    <citation type="submission" date="2021-01" db="UniProtKB">
        <authorList>
            <consortium name="EnsemblPlants"/>
        </authorList>
    </citation>
    <scope>IDENTIFICATION</scope>
</reference>
<keyword evidence="2" id="KW-1185">Reference proteome</keyword>
<accession>A0A7N0SVB3</accession>
<evidence type="ECO:0000313" key="2">
    <source>
        <dbReference type="Proteomes" id="UP000594263"/>
    </source>
</evidence>
<evidence type="ECO:0000313" key="1">
    <source>
        <dbReference type="EnsemblPlants" id="Kaladp0002s0035.1.v1.1"/>
    </source>
</evidence>
<proteinExistence type="predicted"/>
<protein>
    <submittedName>
        <fullName evidence="1">Uncharacterized protein</fullName>
    </submittedName>
</protein>
<dbReference type="Proteomes" id="UP000594263">
    <property type="component" value="Unplaced"/>
</dbReference>
<dbReference type="AlphaFoldDB" id="A0A7N0SVB3"/>
<sequence length="87" mass="9514">MKEAQEPDVSFLEYGEVAPCCSPICHCVGCLFDDNFFSLASQVSLSPTKSICLGAVFDTEYDSIKRKIEKVKKIQGAPNDSKDDTSS</sequence>